<dbReference type="PANTHER" id="PTHR11113">
    <property type="entry name" value="N-ACETYLGLUCOSAMINE-6-PHOSPHATE DEACETYLASE"/>
    <property type="match status" value="1"/>
</dbReference>
<protein>
    <recommendedName>
        <fullName evidence="2 6">Adenine deaminase</fullName>
        <shortName evidence="6">Adenase</shortName>
        <shortName evidence="6">Adenine aminase</shortName>
        <ecNumber evidence="2 6">3.5.4.2</ecNumber>
    </recommendedName>
</protein>
<evidence type="ECO:0000313" key="9">
    <source>
        <dbReference type="EMBL" id="GGL64658.1"/>
    </source>
</evidence>
<dbReference type="EMBL" id="BMOK01000020">
    <property type="protein sequence ID" value="GGL64658.1"/>
    <property type="molecule type" value="Genomic_DNA"/>
</dbReference>
<dbReference type="Pfam" id="PF01979">
    <property type="entry name" value="Amidohydro_1"/>
    <property type="match status" value="1"/>
</dbReference>
<name>A0A917S9P3_9BACL</name>
<evidence type="ECO:0000259" key="7">
    <source>
        <dbReference type="Pfam" id="PF01979"/>
    </source>
</evidence>
<comment type="cofactor">
    <cofactor evidence="6">
        <name>Mn(2+)</name>
        <dbReference type="ChEBI" id="CHEBI:29035"/>
    </cofactor>
</comment>
<keyword evidence="3 6" id="KW-0378">Hydrolase</keyword>
<dbReference type="SUPFAM" id="SSF51556">
    <property type="entry name" value="Metallo-dependent hydrolases"/>
    <property type="match status" value="1"/>
</dbReference>
<dbReference type="GO" id="GO:0006146">
    <property type="term" value="P:adenine catabolic process"/>
    <property type="evidence" value="ECO:0007669"/>
    <property type="project" value="InterPro"/>
</dbReference>
<dbReference type="InterPro" id="IPR026912">
    <property type="entry name" value="Adenine_deam_C"/>
</dbReference>
<accession>A0A917S9P3</accession>
<dbReference type="Gene3D" id="3.20.20.140">
    <property type="entry name" value="Metal-dependent hydrolases"/>
    <property type="match status" value="1"/>
</dbReference>
<sequence length="578" mass="61908">MISERDSFINRMMSAGKKEPADIVIKNGRIVDVFSGELLETNVAITDGFIVGLGNYEGRETINAHGKVVSPALIDGHVHIESSMLTPGAFAGVLAAHGVTAAVTDPHEIANVLGAGGIRFMLERAAQAAIDIYVMLPSSVPATSFEHNGATLHAEDLEPFFQYERVLGLAEVMDFPAVLNCDPLMVDKLLMTAKHSWRIDGHAAGLDADGVNVYKTAGIRTDHECVNPEEAKERLSRGLYVMIRQGTVAQDLPQLIGLVNENNSRRFLFCTDDKYPDDLIDEGSVDHNVRLAIRSGIDPVSSIRMASLNAAECFGLRTKGAIAPGYEANFLLLDDLETFSISKVYNHGKLVSENGKPIVYDKAASAKAAEHPLVLPPLSSGRLSIAIGPSQKANVIEIIPNSLVTRRTVEKVPIENGCFSFAEGKDFLKLAVIERHKGLGTIGLAIVSGFGLKSGAIATTVAHDSHNLVVTGCSDEDMIAAAERLKELQGGMVVINHGKVVAELPLPIAGLMTDDPARKVAAKLRDLRDAATALGASETFNPFLTLSFLSLPVIPDLKLTDTGLFDVRSFSHIPVAAD</sequence>
<dbReference type="NCBIfam" id="TIGR01178">
    <property type="entry name" value="ade"/>
    <property type="match status" value="1"/>
</dbReference>
<evidence type="ECO:0000256" key="1">
    <source>
        <dbReference type="ARBA" id="ARBA00006773"/>
    </source>
</evidence>
<keyword evidence="4 6" id="KW-0464">Manganese</keyword>
<dbReference type="Proteomes" id="UP000654670">
    <property type="component" value="Unassembled WGS sequence"/>
</dbReference>
<dbReference type="PANTHER" id="PTHR11113:SF2">
    <property type="entry name" value="ADENINE DEAMINASE"/>
    <property type="match status" value="1"/>
</dbReference>
<gene>
    <name evidence="9" type="primary">adeC</name>
    <name evidence="6" type="synonym">ade</name>
    <name evidence="9" type="ORF">GCM10007968_30760</name>
</gene>
<evidence type="ECO:0000256" key="5">
    <source>
        <dbReference type="ARBA" id="ARBA00047720"/>
    </source>
</evidence>
<dbReference type="InterPro" id="IPR011059">
    <property type="entry name" value="Metal-dep_hydrolase_composite"/>
</dbReference>
<evidence type="ECO:0000256" key="2">
    <source>
        <dbReference type="ARBA" id="ARBA00012782"/>
    </source>
</evidence>
<dbReference type="Gene3D" id="2.30.40.10">
    <property type="entry name" value="Urease, subunit C, domain 1"/>
    <property type="match status" value="1"/>
</dbReference>
<organism evidence="9 10">
    <name type="scientific">Sporolactobacillus putidus</name>
    <dbReference type="NCBI Taxonomy" id="492735"/>
    <lineage>
        <taxon>Bacteria</taxon>
        <taxon>Bacillati</taxon>
        <taxon>Bacillota</taxon>
        <taxon>Bacilli</taxon>
        <taxon>Bacillales</taxon>
        <taxon>Sporolactobacillaceae</taxon>
        <taxon>Sporolactobacillus</taxon>
    </lineage>
</organism>
<evidence type="ECO:0000256" key="4">
    <source>
        <dbReference type="ARBA" id="ARBA00023211"/>
    </source>
</evidence>
<dbReference type="AlphaFoldDB" id="A0A917S9P3"/>
<dbReference type="InterPro" id="IPR006679">
    <property type="entry name" value="Adenine_deam"/>
</dbReference>
<dbReference type="HAMAP" id="MF_01518">
    <property type="entry name" value="Adenine_deamin"/>
    <property type="match status" value="1"/>
</dbReference>
<dbReference type="Pfam" id="PF13382">
    <property type="entry name" value="Adenine_deam_C"/>
    <property type="match status" value="1"/>
</dbReference>
<feature type="domain" description="Adenine deaminase C-terminal" evidence="8">
    <location>
        <begin position="403"/>
        <end position="570"/>
    </location>
</feature>
<reference evidence="9" key="2">
    <citation type="submission" date="2020-09" db="EMBL/GenBank/DDBJ databases">
        <authorList>
            <person name="Sun Q."/>
            <person name="Ohkuma M."/>
        </authorList>
    </citation>
    <scope>NUCLEOTIDE SEQUENCE</scope>
    <source>
        <strain evidence="9">JCM 15325</strain>
    </source>
</reference>
<proteinExistence type="inferred from homology"/>
<evidence type="ECO:0000256" key="6">
    <source>
        <dbReference type="HAMAP-Rule" id="MF_01518"/>
    </source>
</evidence>
<feature type="domain" description="Amidohydrolase-related" evidence="7">
    <location>
        <begin position="68"/>
        <end position="351"/>
    </location>
</feature>
<evidence type="ECO:0000259" key="8">
    <source>
        <dbReference type="Pfam" id="PF13382"/>
    </source>
</evidence>
<keyword evidence="10" id="KW-1185">Reference proteome</keyword>
<comment type="similarity">
    <text evidence="1 6">Belongs to the metallo-dependent hydrolases superfamily. Adenine deaminase family.</text>
</comment>
<dbReference type="InterPro" id="IPR032466">
    <property type="entry name" value="Metal_Hydrolase"/>
</dbReference>
<dbReference type="CDD" id="cd01295">
    <property type="entry name" value="AdeC"/>
    <property type="match status" value="1"/>
</dbReference>
<evidence type="ECO:0000256" key="3">
    <source>
        <dbReference type="ARBA" id="ARBA00022801"/>
    </source>
</evidence>
<reference evidence="9" key="1">
    <citation type="journal article" date="2014" name="Int. J. Syst. Evol. Microbiol.">
        <title>Complete genome sequence of Corynebacterium casei LMG S-19264T (=DSM 44701T), isolated from a smear-ripened cheese.</title>
        <authorList>
            <consortium name="US DOE Joint Genome Institute (JGI-PGF)"/>
            <person name="Walter F."/>
            <person name="Albersmeier A."/>
            <person name="Kalinowski J."/>
            <person name="Ruckert C."/>
        </authorList>
    </citation>
    <scope>NUCLEOTIDE SEQUENCE</scope>
    <source>
        <strain evidence="9">JCM 15325</strain>
    </source>
</reference>
<comment type="caution">
    <text evidence="9">The sequence shown here is derived from an EMBL/GenBank/DDBJ whole genome shotgun (WGS) entry which is preliminary data.</text>
</comment>
<dbReference type="EC" id="3.5.4.2" evidence="2 6"/>
<evidence type="ECO:0000313" key="10">
    <source>
        <dbReference type="Proteomes" id="UP000654670"/>
    </source>
</evidence>
<comment type="catalytic activity">
    <reaction evidence="5 6">
        <text>adenine + H2O + H(+) = hypoxanthine + NH4(+)</text>
        <dbReference type="Rhea" id="RHEA:23688"/>
        <dbReference type="ChEBI" id="CHEBI:15377"/>
        <dbReference type="ChEBI" id="CHEBI:15378"/>
        <dbReference type="ChEBI" id="CHEBI:16708"/>
        <dbReference type="ChEBI" id="CHEBI:17368"/>
        <dbReference type="ChEBI" id="CHEBI:28938"/>
        <dbReference type="EC" id="3.5.4.2"/>
    </reaction>
</comment>
<dbReference type="SUPFAM" id="SSF51338">
    <property type="entry name" value="Composite domain of metallo-dependent hydrolases"/>
    <property type="match status" value="1"/>
</dbReference>
<dbReference type="GO" id="GO:0000034">
    <property type="term" value="F:adenine deaminase activity"/>
    <property type="evidence" value="ECO:0007669"/>
    <property type="project" value="UniProtKB-UniRule"/>
</dbReference>
<dbReference type="InterPro" id="IPR006680">
    <property type="entry name" value="Amidohydro-rel"/>
</dbReference>